<name>A0A523BBA2_9CREN</name>
<dbReference type="Pfam" id="PF00534">
    <property type="entry name" value="Glycos_transf_1"/>
    <property type="match status" value="1"/>
</dbReference>
<proteinExistence type="predicted"/>
<dbReference type="SUPFAM" id="SSF53756">
    <property type="entry name" value="UDP-Glycosyltransferase/glycogen phosphorylase"/>
    <property type="match status" value="1"/>
</dbReference>
<dbReference type="Pfam" id="PF13439">
    <property type="entry name" value="Glyco_transf_4"/>
    <property type="match status" value="1"/>
</dbReference>
<feature type="domain" description="Glycosyl transferase family 1" evidence="2">
    <location>
        <begin position="195"/>
        <end position="357"/>
    </location>
</feature>
<organism evidence="5 7">
    <name type="scientific">Thermoproteota archaeon</name>
    <dbReference type="NCBI Taxonomy" id="2056631"/>
    <lineage>
        <taxon>Archaea</taxon>
        <taxon>Thermoproteota</taxon>
    </lineage>
</organism>
<gene>
    <name evidence="5" type="ORF">DSO09_05000</name>
    <name evidence="4" type="ORF">EF809_04450</name>
</gene>
<evidence type="ECO:0000256" key="1">
    <source>
        <dbReference type="ARBA" id="ARBA00022679"/>
    </source>
</evidence>
<evidence type="ECO:0000313" key="7">
    <source>
        <dbReference type="Proteomes" id="UP000317265"/>
    </source>
</evidence>
<feature type="domain" description="Glycosyltransferase subfamily 4-like N-terminal" evidence="3">
    <location>
        <begin position="15"/>
        <end position="186"/>
    </location>
</feature>
<evidence type="ECO:0000259" key="2">
    <source>
        <dbReference type="Pfam" id="PF00534"/>
    </source>
</evidence>
<reference evidence="5 7" key="1">
    <citation type="journal article" date="2019" name="Nat. Microbiol.">
        <title>Expanding anaerobic alkane metabolism in the domain of Archaea.</title>
        <authorList>
            <person name="Wang Y."/>
            <person name="Wegener G."/>
            <person name="Hou J."/>
            <person name="Wang F."/>
            <person name="Xiao X."/>
        </authorList>
    </citation>
    <scope>NUCLEOTIDE SEQUENCE [LARGE SCALE GENOMIC DNA]</scope>
    <source>
        <strain evidence="5">WYZ-LMO11</strain>
    </source>
</reference>
<dbReference type="InterPro" id="IPR001296">
    <property type="entry name" value="Glyco_trans_1"/>
</dbReference>
<dbReference type="GO" id="GO:0016757">
    <property type="term" value="F:glycosyltransferase activity"/>
    <property type="evidence" value="ECO:0007669"/>
    <property type="project" value="InterPro"/>
</dbReference>
<dbReference type="EMBL" id="RXIH01000035">
    <property type="protein sequence ID" value="RZN55798.1"/>
    <property type="molecule type" value="Genomic_DNA"/>
</dbReference>
<evidence type="ECO:0000313" key="5">
    <source>
        <dbReference type="EMBL" id="TDA38144.1"/>
    </source>
</evidence>
<evidence type="ECO:0000259" key="3">
    <source>
        <dbReference type="Pfam" id="PF13439"/>
    </source>
</evidence>
<sequence length="391" mass="44665">MKVLILSWEYPPHIIGGLGKHVYHISKALASKNIDTTVITYTDGTSKSEEITDNVRVLRVNPYSLRYPDFTSWIHGMNLLMIEKALKFKNFDIIHVHDWLTALAGINIKHIMRKPLIATIHSTELGRRRGYLSNDHEKHIHEVEWILTYEAWRIICCSNYMVNEVSNFFQCPLNKIVRIYNGIDPNSLLPSNNVNRRKYAEDYEKIVLFVGRLVYEKGPHILIEAANILRRNDIKFLFVGEGSMKPYLLELGKKLGLSEKLYFLGHIPDDILYAIYKMASVAVFPSLYEPFGIVALEAMALGTPVIASAVGGLNEIIINGYNGIKVTPGLAYELAEAIVKIIDDPSLSKKLIENAKNFVKNFTWEKAAEETIKLYEEVIREYNIGNWKPRV</sequence>
<protein>
    <submittedName>
        <fullName evidence="5">Glycosyltransferase family 1 protein</fullName>
    </submittedName>
</protein>
<dbReference type="Proteomes" id="UP000317265">
    <property type="component" value="Unassembled WGS sequence"/>
</dbReference>
<evidence type="ECO:0000313" key="6">
    <source>
        <dbReference type="Proteomes" id="UP000316080"/>
    </source>
</evidence>
<dbReference type="PANTHER" id="PTHR46401:SF2">
    <property type="entry name" value="GLYCOSYLTRANSFERASE WBBK-RELATED"/>
    <property type="match status" value="1"/>
</dbReference>
<dbReference type="Proteomes" id="UP000316080">
    <property type="component" value="Unassembled WGS sequence"/>
</dbReference>
<dbReference type="CDD" id="cd03801">
    <property type="entry name" value="GT4_PimA-like"/>
    <property type="match status" value="1"/>
</dbReference>
<dbReference type="PANTHER" id="PTHR46401">
    <property type="entry name" value="GLYCOSYLTRANSFERASE WBBK-RELATED"/>
    <property type="match status" value="1"/>
</dbReference>
<comment type="caution">
    <text evidence="5">The sequence shown here is derived from an EMBL/GenBank/DDBJ whole genome shotgun (WGS) entry which is preliminary data.</text>
</comment>
<keyword evidence="1 5" id="KW-0808">Transferase</keyword>
<dbReference type="AlphaFoldDB" id="A0A523BBA2"/>
<evidence type="ECO:0000313" key="4">
    <source>
        <dbReference type="EMBL" id="RZN55798.1"/>
    </source>
</evidence>
<dbReference type="Gene3D" id="3.40.50.2000">
    <property type="entry name" value="Glycogen Phosphorylase B"/>
    <property type="match status" value="2"/>
</dbReference>
<dbReference type="InterPro" id="IPR028098">
    <property type="entry name" value="Glyco_trans_4-like_N"/>
</dbReference>
<accession>A0A523BBA2</accession>
<reference evidence="4 6" key="2">
    <citation type="journal article" date="2019" name="Nat. Microbiol.">
        <title>Wide diversity of methane and short-chain alkane metabolisms in uncultured archaea.</title>
        <authorList>
            <person name="Borrel G."/>
            <person name="Adam P.S."/>
            <person name="McKay L.J."/>
            <person name="Chen L.X."/>
            <person name="Sierra-Garcia I.N."/>
            <person name="Sieber C.M."/>
            <person name="Letourneur Q."/>
            <person name="Ghozlane A."/>
            <person name="Andersen G.L."/>
            <person name="Li W.J."/>
            <person name="Hallam S.J."/>
            <person name="Muyzer G."/>
            <person name="de Oliveira V.M."/>
            <person name="Inskeep W.P."/>
            <person name="Banfield J.F."/>
            <person name="Gribaldo S."/>
        </authorList>
    </citation>
    <scope>NUCLEOTIDE SEQUENCE [LARGE SCALE GENOMIC DNA]</scope>
    <source>
        <strain evidence="4">Verst-YHS</strain>
    </source>
</reference>
<dbReference type="EMBL" id="QNVI01000058">
    <property type="protein sequence ID" value="TDA38144.1"/>
    <property type="molecule type" value="Genomic_DNA"/>
</dbReference>